<accession>A0A1B1NCH7</accession>
<keyword evidence="2" id="KW-1185">Reference proteome</keyword>
<dbReference type="KEGG" id="serj:SGUI_1718"/>
<name>A0A1B1NCH7_9MICO</name>
<reference evidence="1 2" key="1">
    <citation type="submission" date="2016-03" db="EMBL/GenBank/DDBJ databases">
        <title>Shallow-sea hydrothermal system.</title>
        <authorList>
            <person name="Tang K."/>
        </authorList>
    </citation>
    <scope>NUCLEOTIDE SEQUENCE [LARGE SCALE GENOMIC DNA]</scope>
    <source>
        <strain evidence="1 2">JLT9</strain>
    </source>
</reference>
<dbReference type="OrthoDB" id="4868790at2"/>
<gene>
    <name evidence="1" type="ORF">SGUI_1718</name>
</gene>
<proteinExistence type="predicted"/>
<dbReference type="AlphaFoldDB" id="A0A1B1NCH7"/>
<evidence type="ECO:0008006" key="3">
    <source>
        <dbReference type="Google" id="ProtNLM"/>
    </source>
</evidence>
<organism evidence="1 2">
    <name type="scientific">Serinicoccus hydrothermalis</name>
    <dbReference type="NCBI Taxonomy" id="1758689"/>
    <lineage>
        <taxon>Bacteria</taxon>
        <taxon>Bacillati</taxon>
        <taxon>Actinomycetota</taxon>
        <taxon>Actinomycetes</taxon>
        <taxon>Micrococcales</taxon>
        <taxon>Ornithinimicrobiaceae</taxon>
        <taxon>Serinicoccus</taxon>
    </lineage>
</organism>
<dbReference type="Proteomes" id="UP000092482">
    <property type="component" value="Chromosome"/>
</dbReference>
<sequence length="193" mass="19579">MSFTTSALVLAFVAIALLALGLAGLLRQVTLLTRQLEGGPGAGSPGTGTGAARTTRELVGFRLPEDLAAQVLDPGAGHTVLAFVSPGCSSCSLTLRALAADPAVRDGALALGVVSAGSCEPALADAHGAARLTCRPQGRGLMDRLAVPATPYLALLDDGGTLRAALLPDEDTDLGAWLRQAATPLPMREERSS</sequence>
<dbReference type="EMBL" id="CP014989">
    <property type="protein sequence ID" value="ANS79114.1"/>
    <property type="molecule type" value="Genomic_DNA"/>
</dbReference>
<evidence type="ECO:0000313" key="1">
    <source>
        <dbReference type="EMBL" id="ANS79114.1"/>
    </source>
</evidence>
<dbReference type="STRING" id="1758689.SGUI_1718"/>
<protein>
    <recommendedName>
        <fullName evidence="3">Thioredoxin domain-containing protein</fullName>
    </recommendedName>
</protein>
<dbReference type="RefSeq" id="WP_066638880.1">
    <property type="nucleotide sequence ID" value="NZ_CP014989.1"/>
</dbReference>
<evidence type="ECO:0000313" key="2">
    <source>
        <dbReference type="Proteomes" id="UP000092482"/>
    </source>
</evidence>